<evidence type="ECO:0000313" key="2">
    <source>
        <dbReference type="Proteomes" id="UP000463470"/>
    </source>
</evidence>
<protein>
    <submittedName>
        <fullName evidence="1">ArsR family transcriptional regulator</fullName>
    </submittedName>
</protein>
<comment type="caution">
    <text evidence="1">The sequence shown here is derived from an EMBL/GenBank/DDBJ whole genome shotgun (WGS) entry which is preliminary data.</text>
</comment>
<reference evidence="1 2" key="1">
    <citation type="submission" date="2020-01" db="EMBL/GenBank/DDBJ databases">
        <title>Whole-genome sequence of Heliobacterium undosum DSM 13378.</title>
        <authorList>
            <person name="Kyndt J.A."/>
            <person name="Meyer T.E."/>
        </authorList>
    </citation>
    <scope>NUCLEOTIDE SEQUENCE [LARGE SCALE GENOMIC DNA]</scope>
    <source>
        <strain evidence="1 2">DSM 13378</strain>
    </source>
</reference>
<evidence type="ECO:0000313" key="1">
    <source>
        <dbReference type="EMBL" id="MZP29519.1"/>
    </source>
</evidence>
<gene>
    <name evidence="1" type="ORF">GTO91_07340</name>
</gene>
<proteinExistence type="predicted"/>
<dbReference type="InterPro" id="IPR011991">
    <property type="entry name" value="ArsR-like_HTH"/>
</dbReference>
<dbReference type="InterPro" id="IPR036388">
    <property type="entry name" value="WH-like_DNA-bd_sf"/>
</dbReference>
<dbReference type="EMBL" id="WXEY01000005">
    <property type="protein sequence ID" value="MZP29519.1"/>
    <property type="molecule type" value="Genomic_DNA"/>
</dbReference>
<dbReference type="SUPFAM" id="SSF46785">
    <property type="entry name" value="Winged helix' DNA-binding domain"/>
    <property type="match status" value="1"/>
</dbReference>
<dbReference type="RefSeq" id="WP_161257107.1">
    <property type="nucleotide sequence ID" value="NZ_WXEY01000005.1"/>
</dbReference>
<dbReference type="Gene3D" id="1.10.10.10">
    <property type="entry name" value="Winged helix-like DNA-binding domain superfamily/Winged helix DNA-binding domain"/>
    <property type="match status" value="1"/>
</dbReference>
<dbReference type="InterPro" id="IPR036390">
    <property type="entry name" value="WH_DNA-bd_sf"/>
</dbReference>
<dbReference type="AlphaFoldDB" id="A0A845L328"/>
<sequence>MLDSLITSKTRLQLLMRFFLNPDHSSYLRKLAAELGESTNGVRVELNRLEEARLLVSRMDGRHKLYAANRNHPLFPEINSIVKKTLGLNRIIDEIVANLGQLNMAMLVGDCARGIDSGVIELIIVGHVDLAYLEKLVIKAETVLQRRIRTVVLNQEEYANLAPQLIAEGGLILWGDGLQPNS</sequence>
<organism evidence="1 2">
    <name type="scientific">Heliomicrobium undosum</name>
    <dbReference type="NCBI Taxonomy" id="121734"/>
    <lineage>
        <taxon>Bacteria</taxon>
        <taxon>Bacillati</taxon>
        <taxon>Bacillota</taxon>
        <taxon>Clostridia</taxon>
        <taxon>Eubacteriales</taxon>
        <taxon>Heliobacteriaceae</taxon>
        <taxon>Heliomicrobium</taxon>
    </lineage>
</organism>
<dbReference type="CDD" id="cd00090">
    <property type="entry name" value="HTH_ARSR"/>
    <property type="match status" value="1"/>
</dbReference>
<dbReference type="Proteomes" id="UP000463470">
    <property type="component" value="Unassembled WGS sequence"/>
</dbReference>
<keyword evidence="2" id="KW-1185">Reference proteome</keyword>
<accession>A0A845L328</accession>
<dbReference type="OrthoDB" id="9793352at2"/>
<name>A0A845L328_9FIRM</name>